<accession>A0A916UVT5</accession>
<dbReference type="InterPro" id="IPR036680">
    <property type="entry name" value="SPOR-like_sf"/>
</dbReference>
<dbReference type="GO" id="GO:0042834">
    <property type="term" value="F:peptidoglycan binding"/>
    <property type="evidence" value="ECO:0007669"/>
    <property type="project" value="InterPro"/>
</dbReference>
<evidence type="ECO:0000256" key="1">
    <source>
        <dbReference type="SAM" id="MobiDB-lite"/>
    </source>
</evidence>
<evidence type="ECO:0000259" key="3">
    <source>
        <dbReference type="PROSITE" id="PS51724"/>
    </source>
</evidence>
<dbReference type="PANTHER" id="PTHR38687">
    <property type="entry name" value="CELL DIVISION PROTEIN DEDD-RELATED"/>
    <property type="match status" value="1"/>
</dbReference>
<keyword evidence="5" id="KW-1185">Reference proteome</keyword>
<dbReference type="GO" id="GO:0032506">
    <property type="term" value="P:cytokinetic process"/>
    <property type="evidence" value="ECO:0007669"/>
    <property type="project" value="TreeGrafter"/>
</dbReference>
<dbReference type="RefSeq" id="WP_188568097.1">
    <property type="nucleotide sequence ID" value="NZ_BMED01000005.1"/>
</dbReference>
<feature type="compositionally biased region" description="Basic and acidic residues" evidence="1">
    <location>
        <begin position="20"/>
        <end position="56"/>
    </location>
</feature>
<dbReference type="Gene3D" id="3.30.70.1070">
    <property type="entry name" value="Sporulation related repeat"/>
    <property type="match status" value="1"/>
</dbReference>
<organism evidence="4 5">
    <name type="scientific">Undibacterium terreum</name>
    <dbReference type="NCBI Taxonomy" id="1224302"/>
    <lineage>
        <taxon>Bacteria</taxon>
        <taxon>Pseudomonadati</taxon>
        <taxon>Pseudomonadota</taxon>
        <taxon>Betaproteobacteria</taxon>
        <taxon>Burkholderiales</taxon>
        <taxon>Oxalobacteraceae</taxon>
        <taxon>Undibacterium</taxon>
    </lineage>
</organism>
<keyword evidence="2" id="KW-0812">Transmembrane</keyword>
<dbReference type="Pfam" id="PF05036">
    <property type="entry name" value="SPOR"/>
    <property type="match status" value="1"/>
</dbReference>
<keyword evidence="2" id="KW-0472">Membrane</keyword>
<proteinExistence type="predicted"/>
<comment type="caution">
    <text evidence="4">The sequence shown here is derived from an EMBL/GenBank/DDBJ whole genome shotgun (WGS) entry which is preliminary data.</text>
</comment>
<dbReference type="GO" id="GO:0030428">
    <property type="term" value="C:cell septum"/>
    <property type="evidence" value="ECO:0007669"/>
    <property type="project" value="TreeGrafter"/>
</dbReference>
<feature type="region of interest" description="Disordered" evidence="1">
    <location>
        <begin position="1"/>
        <end position="57"/>
    </location>
</feature>
<dbReference type="InterPro" id="IPR007730">
    <property type="entry name" value="SPOR-like_dom"/>
</dbReference>
<dbReference type="InterPro" id="IPR052521">
    <property type="entry name" value="Cell_div_SPOR-domain"/>
</dbReference>
<dbReference type="GO" id="GO:0032153">
    <property type="term" value="C:cell division site"/>
    <property type="evidence" value="ECO:0007669"/>
    <property type="project" value="TreeGrafter"/>
</dbReference>
<dbReference type="PROSITE" id="PS51724">
    <property type="entry name" value="SPOR"/>
    <property type="match status" value="1"/>
</dbReference>
<keyword evidence="2" id="KW-1133">Transmembrane helix</keyword>
<reference evidence="4" key="2">
    <citation type="submission" date="2020-09" db="EMBL/GenBank/DDBJ databases">
        <authorList>
            <person name="Sun Q."/>
            <person name="Zhou Y."/>
        </authorList>
    </citation>
    <scope>NUCLEOTIDE SEQUENCE</scope>
    <source>
        <strain evidence="4">CGMCC 1.10998</strain>
    </source>
</reference>
<gene>
    <name evidence="4" type="ORF">GCM10011396_41960</name>
</gene>
<dbReference type="Proteomes" id="UP000637423">
    <property type="component" value="Unassembled WGS sequence"/>
</dbReference>
<dbReference type="AlphaFoldDB" id="A0A916UVT5"/>
<sequence>MSLFSLFKKKQEASPDADSGEFRSRAESDTKPARSRSKRGEGAKKNQADDPLLPEKKRARRRLIGAVALVLAAVIGLPMILDSEPKPLADDINIQIPSKDKPLSSAAAGKENAEVLAAASAEQGAPRTDSAKTSANASKARPVEPQEEIIDPATLVDSKSKTAVRETAPAVAAVTAAKPAAHTEKESKPERKVESKAEAKPESKQEAKPTAAKSSEKNSAVNAVAVNDQKATAAKPAVKAADSSDEAARALAILEGKSPKAAAKAAGDAAKTDKASSSFTVQVAALATQEKVDELQGKLKSEGIKSYVQKVTTTNGKITRIKVGPFDSKDEADKMRAKLVKLGLSGTVIPN</sequence>
<feature type="transmembrane region" description="Helical" evidence="2">
    <location>
        <begin position="63"/>
        <end position="81"/>
    </location>
</feature>
<dbReference type="PANTHER" id="PTHR38687:SF1">
    <property type="entry name" value="CELL DIVISION PROTEIN DEDD"/>
    <property type="match status" value="1"/>
</dbReference>
<feature type="compositionally biased region" description="Low complexity" evidence="1">
    <location>
        <begin position="165"/>
        <end position="180"/>
    </location>
</feature>
<name>A0A916UVT5_9BURK</name>
<evidence type="ECO:0000313" key="5">
    <source>
        <dbReference type="Proteomes" id="UP000637423"/>
    </source>
</evidence>
<feature type="domain" description="SPOR" evidence="3">
    <location>
        <begin position="273"/>
        <end position="351"/>
    </location>
</feature>
<dbReference type="EMBL" id="BMED01000005">
    <property type="protein sequence ID" value="GGC90360.1"/>
    <property type="molecule type" value="Genomic_DNA"/>
</dbReference>
<feature type="compositionally biased region" description="Basic and acidic residues" evidence="1">
    <location>
        <begin position="181"/>
        <end position="207"/>
    </location>
</feature>
<feature type="region of interest" description="Disordered" evidence="1">
    <location>
        <begin position="99"/>
        <end position="222"/>
    </location>
</feature>
<evidence type="ECO:0000256" key="2">
    <source>
        <dbReference type="SAM" id="Phobius"/>
    </source>
</evidence>
<dbReference type="SUPFAM" id="SSF110997">
    <property type="entry name" value="Sporulation related repeat"/>
    <property type="match status" value="1"/>
</dbReference>
<reference evidence="4" key="1">
    <citation type="journal article" date="2014" name="Int. J. Syst. Evol. Microbiol.">
        <title>Complete genome sequence of Corynebacterium casei LMG S-19264T (=DSM 44701T), isolated from a smear-ripened cheese.</title>
        <authorList>
            <consortium name="US DOE Joint Genome Institute (JGI-PGF)"/>
            <person name="Walter F."/>
            <person name="Albersmeier A."/>
            <person name="Kalinowski J."/>
            <person name="Ruckert C."/>
        </authorList>
    </citation>
    <scope>NUCLEOTIDE SEQUENCE</scope>
    <source>
        <strain evidence="4">CGMCC 1.10998</strain>
    </source>
</reference>
<protein>
    <submittedName>
        <fullName evidence="4">Sporulation protein</fullName>
    </submittedName>
</protein>
<evidence type="ECO:0000313" key="4">
    <source>
        <dbReference type="EMBL" id="GGC90360.1"/>
    </source>
</evidence>